<evidence type="ECO:0000313" key="5">
    <source>
        <dbReference type="Proteomes" id="UP000824120"/>
    </source>
</evidence>
<name>A0A9J5Y2K1_SOLCO</name>
<evidence type="ECO:0000256" key="2">
    <source>
        <dbReference type="ARBA" id="ARBA00023163"/>
    </source>
</evidence>
<dbReference type="InterPro" id="IPR009057">
    <property type="entry name" value="Homeodomain-like_sf"/>
</dbReference>
<dbReference type="InterPro" id="IPR006447">
    <property type="entry name" value="Myb_dom_plants"/>
</dbReference>
<dbReference type="GO" id="GO:0005634">
    <property type="term" value="C:nucleus"/>
    <property type="evidence" value="ECO:0007669"/>
    <property type="project" value="TreeGrafter"/>
</dbReference>
<comment type="caution">
    <text evidence="4">The sequence shown here is derived from an EMBL/GenBank/DDBJ whole genome shotgun (WGS) entry which is preliminary data.</text>
</comment>
<keyword evidence="2" id="KW-0804">Transcription</keyword>
<organism evidence="4 5">
    <name type="scientific">Solanum commersonii</name>
    <name type="common">Commerson's wild potato</name>
    <name type="synonym">Commerson's nightshade</name>
    <dbReference type="NCBI Taxonomy" id="4109"/>
    <lineage>
        <taxon>Eukaryota</taxon>
        <taxon>Viridiplantae</taxon>
        <taxon>Streptophyta</taxon>
        <taxon>Embryophyta</taxon>
        <taxon>Tracheophyta</taxon>
        <taxon>Spermatophyta</taxon>
        <taxon>Magnoliopsida</taxon>
        <taxon>eudicotyledons</taxon>
        <taxon>Gunneridae</taxon>
        <taxon>Pentapetalae</taxon>
        <taxon>asterids</taxon>
        <taxon>lamiids</taxon>
        <taxon>Solanales</taxon>
        <taxon>Solanaceae</taxon>
        <taxon>Solanoideae</taxon>
        <taxon>Solaneae</taxon>
        <taxon>Solanum</taxon>
    </lineage>
</organism>
<dbReference type="SUPFAM" id="SSF46689">
    <property type="entry name" value="Homeodomain-like"/>
    <property type="match status" value="1"/>
</dbReference>
<dbReference type="GO" id="GO:0003677">
    <property type="term" value="F:DNA binding"/>
    <property type="evidence" value="ECO:0007669"/>
    <property type="project" value="InterPro"/>
</dbReference>
<dbReference type="OrthoDB" id="1297892at2759"/>
<evidence type="ECO:0000256" key="3">
    <source>
        <dbReference type="ARBA" id="ARBA00023242"/>
    </source>
</evidence>
<reference evidence="4 5" key="1">
    <citation type="submission" date="2020-09" db="EMBL/GenBank/DDBJ databases">
        <title>De no assembly of potato wild relative species, Solanum commersonii.</title>
        <authorList>
            <person name="Cho K."/>
        </authorList>
    </citation>
    <scope>NUCLEOTIDE SEQUENCE [LARGE SCALE GENOMIC DNA]</scope>
    <source>
        <strain evidence="4">LZ3.2</strain>
        <tissue evidence="4">Leaf</tissue>
    </source>
</reference>
<keyword evidence="1" id="KW-0805">Transcription regulation</keyword>
<dbReference type="PANTHER" id="PTHR31442:SF40">
    <property type="entry name" value="HOMEODOMAIN-LIKE SUPERFAMILY PROTEIN"/>
    <property type="match status" value="1"/>
</dbReference>
<dbReference type="GO" id="GO:0003700">
    <property type="term" value="F:DNA-binding transcription factor activity"/>
    <property type="evidence" value="ECO:0007669"/>
    <property type="project" value="InterPro"/>
</dbReference>
<sequence length="85" mass="10249">MTYIIYENMQHCERRSIQANELLRGTIPPPKKSRFVWTDSLHEFFLEAITTLGMERAYPKKIIELMDIPELTSRHIAYHLKIYYF</sequence>
<dbReference type="Gene3D" id="1.10.10.60">
    <property type="entry name" value="Homeodomain-like"/>
    <property type="match status" value="1"/>
</dbReference>
<gene>
    <name evidence="4" type="ORF">H5410_036091</name>
</gene>
<proteinExistence type="predicted"/>
<dbReference type="PANTHER" id="PTHR31442">
    <property type="entry name" value="HOMEODOMAIN-LIKE SUPERFAMILY PROTEIN-RELATED"/>
    <property type="match status" value="1"/>
</dbReference>
<keyword evidence="5" id="KW-1185">Reference proteome</keyword>
<evidence type="ECO:0000313" key="4">
    <source>
        <dbReference type="EMBL" id="KAG5594859.1"/>
    </source>
</evidence>
<dbReference type="EMBL" id="JACXVP010000007">
    <property type="protein sequence ID" value="KAG5594859.1"/>
    <property type="molecule type" value="Genomic_DNA"/>
</dbReference>
<dbReference type="AlphaFoldDB" id="A0A9J5Y2K1"/>
<dbReference type="Proteomes" id="UP000824120">
    <property type="component" value="Chromosome 7"/>
</dbReference>
<evidence type="ECO:0008006" key="6">
    <source>
        <dbReference type="Google" id="ProtNLM"/>
    </source>
</evidence>
<accession>A0A9J5Y2K1</accession>
<dbReference type="NCBIfam" id="TIGR01557">
    <property type="entry name" value="myb_SHAQKYF"/>
    <property type="match status" value="1"/>
</dbReference>
<keyword evidence="3" id="KW-0539">Nucleus</keyword>
<evidence type="ECO:0000256" key="1">
    <source>
        <dbReference type="ARBA" id="ARBA00023015"/>
    </source>
</evidence>
<dbReference type="InterPro" id="IPR044841">
    <property type="entry name" value="LUX/BOA-like"/>
</dbReference>
<protein>
    <recommendedName>
        <fullName evidence="6">Myb-like domain-containing protein</fullName>
    </recommendedName>
</protein>